<proteinExistence type="predicted"/>
<dbReference type="PATRIC" id="fig|658445.3.peg.4783"/>
<evidence type="ECO:0000256" key="9">
    <source>
        <dbReference type="PIRNR" id="PIRNR006171"/>
    </source>
</evidence>
<reference evidence="13 14" key="1">
    <citation type="submission" date="2013-05" db="EMBL/GenBank/DDBJ databases">
        <title>Complete genome sequence of the lipase-producing bacterium Photobacterium gaetbulicola Gung47.</title>
        <authorList>
            <person name="Kim Y.-O."/>
        </authorList>
    </citation>
    <scope>NUCLEOTIDE SEQUENCE [LARGE SCALE GENOMIC DNA]</scope>
    <source>
        <strain evidence="13 14">Gung47</strain>
    </source>
</reference>
<evidence type="ECO:0000256" key="2">
    <source>
        <dbReference type="ARBA" id="ARBA00022490"/>
    </source>
</evidence>
<accession>A0A0C5X232</accession>
<dbReference type="Proteomes" id="UP000032303">
    <property type="component" value="Chromosome 2"/>
</dbReference>
<dbReference type="SUPFAM" id="SSF52172">
    <property type="entry name" value="CheY-like"/>
    <property type="match status" value="1"/>
</dbReference>
<evidence type="ECO:0000313" key="14">
    <source>
        <dbReference type="Proteomes" id="UP000032303"/>
    </source>
</evidence>
<dbReference type="InterPro" id="IPR048714">
    <property type="entry name" value="DpiA-like_HTH"/>
</dbReference>
<dbReference type="InterPro" id="IPR011006">
    <property type="entry name" value="CheY-like_superfamily"/>
</dbReference>
<evidence type="ECO:0000256" key="1">
    <source>
        <dbReference type="ARBA" id="ARBA00004496"/>
    </source>
</evidence>
<dbReference type="PIRSF" id="PIRSF006171">
    <property type="entry name" value="RR_citrat_malat"/>
    <property type="match status" value="1"/>
</dbReference>
<name>A0A0C5X232_9GAMM</name>
<evidence type="ECO:0000256" key="5">
    <source>
        <dbReference type="ARBA" id="ARBA00023015"/>
    </source>
</evidence>
<keyword evidence="14" id="KW-1185">Reference proteome</keyword>
<keyword evidence="3 10" id="KW-0597">Phosphoprotein</keyword>
<dbReference type="GO" id="GO:0000156">
    <property type="term" value="F:phosphorelay response regulator activity"/>
    <property type="evidence" value="ECO:0007669"/>
    <property type="project" value="TreeGrafter"/>
</dbReference>
<dbReference type="OrthoDB" id="9811749at2"/>
<evidence type="ECO:0000256" key="6">
    <source>
        <dbReference type="ARBA" id="ARBA00023125"/>
    </source>
</evidence>
<gene>
    <name evidence="13" type="ORF">H744_2c2744</name>
</gene>
<dbReference type="Pfam" id="PF20714">
    <property type="entry name" value="HTH_64"/>
    <property type="match status" value="1"/>
</dbReference>
<dbReference type="PROSITE" id="PS50110">
    <property type="entry name" value="RESPONSE_REGULATORY"/>
    <property type="match status" value="1"/>
</dbReference>
<feature type="region of interest" description="Disordered" evidence="11">
    <location>
        <begin position="212"/>
        <end position="232"/>
    </location>
</feature>
<keyword evidence="8 9" id="KW-0804">Transcription</keyword>
<dbReference type="InterPro" id="IPR001789">
    <property type="entry name" value="Sig_transdc_resp-reg_receiver"/>
</dbReference>
<dbReference type="PANTHER" id="PTHR45526">
    <property type="entry name" value="TRANSCRIPTIONAL REGULATORY PROTEIN DPIA"/>
    <property type="match status" value="1"/>
</dbReference>
<keyword evidence="7 9" id="KW-0010">Activator</keyword>
<dbReference type="Gene3D" id="3.40.50.2300">
    <property type="match status" value="1"/>
</dbReference>
<sequence length="232" mass="26080">MISVLIVEDDVTIADLHSHFIGSLDHYRVVGVASTVKQAWVMQEALSPDLILLDHFLPDGKGINLLRQWRTLARMPNVVFVSAANDGKVIRDALSLGVFDYLIKPINYQRLRHSLERFHAYQHSLTGEQPIQQDQLDQLLTAGSQPPARLANRVPSNGVDPYTLDQVMACFRYATEEHSASTLAEQTGLSKTTARRYLDYAVRQGRLEAHLQHGSVGRPIRTYHRPYPSPSS</sequence>
<dbReference type="GO" id="GO:0003677">
    <property type="term" value="F:DNA binding"/>
    <property type="evidence" value="ECO:0007669"/>
    <property type="project" value="UniProtKB-KW"/>
</dbReference>
<keyword evidence="2 9" id="KW-0963">Cytoplasm</keyword>
<dbReference type="HOGENOM" id="CLU_000445_39_0_6"/>
<protein>
    <recommendedName>
        <fullName evidence="9">Transcriptional regulatory protein</fullName>
    </recommendedName>
</protein>
<dbReference type="Pfam" id="PF00072">
    <property type="entry name" value="Response_reg"/>
    <property type="match status" value="1"/>
</dbReference>
<evidence type="ECO:0000313" key="13">
    <source>
        <dbReference type="EMBL" id="AJR09400.1"/>
    </source>
</evidence>
<keyword evidence="6 9" id="KW-0238">DNA-binding</keyword>
<dbReference type="PANTHER" id="PTHR45526:SF1">
    <property type="entry name" value="TRANSCRIPTIONAL REGULATORY PROTEIN DCUR-RELATED"/>
    <property type="match status" value="1"/>
</dbReference>
<evidence type="ECO:0000259" key="12">
    <source>
        <dbReference type="PROSITE" id="PS50110"/>
    </source>
</evidence>
<dbReference type="KEGG" id="pgb:H744_2c2744"/>
<organism evidence="13 14">
    <name type="scientific">Photobacterium gaetbulicola Gung47</name>
    <dbReference type="NCBI Taxonomy" id="658445"/>
    <lineage>
        <taxon>Bacteria</taxon>
        <taxon>Pseudomonadati</taxon>
        <taxon>Pseudomonadota</taxon>
        <taxon>Gammaproteobacteria</taxon>
        <taxon>Vibrionales</taxon>
        <taxon>Vibrionaceae</taxon>
        <taxon>Photobacterium</taxon>
    </lineage>
</organism>
<dbReference type="GO" id="GO:0005737">
    <property type="term" value="C:cytoplasm"/>
    <property type="evidence" value="ECO:0007669"/>
    <property type="project" value="UniProtKB-SubCell"/>
</dbReference>
<keyword evidence="4 9" id="KW-0902">Two-component regulatory system</keyword>
<evidence type="ECO:0000256" key="10">
    <source>
        <dbReference type="PROSITE-ProRule" id="PRU00169"/>
    </source>
</evidence>
<feature type="modified residue" description="4-aspartylphosphate" evidence="10">
    <location>
        <position position="54"/>
    </location>
</feature>
<dbReference type="STRING" id="658445.H744_2c2744"/>
<evidence type="ECO:0000256" key="4">
    <source>
        <dbReference type="ARBA" id="ARBA00023012"/>
    </source>
</evidence>
<keyword evidence="5 9" id="KW-0805">Transcription regulation</keyword>
<evidence type="ECO:0000256" key="7">
    <source>
        <dbReference type="ARBA" id="ARBA00023159"/>
    </source>
</evidence>
<dbReference type="GO" id="GO:0003700">
    <property type="term" value="F:DNA-binding transcription factor activity"/>
    <property type="evidence" value="ECO:0007669"/>
    <property type="project" value="InterPro"/>
</dbReference>
<evidence type="ECO:0000256" key="8">
    <source>
        <dbReference type="ARBA" id="ARBA00023163"/>
    </source>
</evidence>
<evidence type="ECO:0000256" key="11">
    <source>
        <dbReference type="SAM" id="MobiDB-lite"/>
    </source>
</evidence>
<dbReference type="InterPro" id="IPR024187">
    <property type="entry name" value="Sig_transdc_resp-reg_cit/mal"/>
</dbReference>
<feature type="domain" description="Response regulatory" evidence="12">
    <location>
        <begin position="3"/>
        <end position="119"/>
    </location>
</feature>
<comment type="subcellular location">
    <subcellularLocation>
        <location evidence="1 9">Cytoplasm</location>
    </subcellularLocation>
</comment>
<dbReference type="EMBL" id="CP005974">
    <property type="protein sequence ID" value="AJR09400.1"/>
    <property type="molecule type" value="Genomic_DNA"/>
</dbReference>
<evidence type="ECO:0000256" key="3">
    <source>
        <dbReference type="ARBA" id="ARBA00022553"/>
    </source>
</evidence>
<dbReference type="InterPro" id="IPR051271">
    <property type="entry name" value="2C-system_Tx_regulators"/>
</dbReference>
<dbReference type="SMART" id="SM00448">
    <property type="entry name" value="REC"/>
    <property type="match status" value="1"/>
</dbReference>
<dbReference type="AlphaFoldDB" id="A0A0C5X232"/>